<name>A0A927GBQ6_9BACT</name>
<keyword evidence="1" id="KW-0812">Transmembrane</keyword>
<keyword evidence="3" id="KW-1185">Reference proteome</keyword>
<accession>A0A927GBQ6</accession>
<keyword evidence="1" id="KW-0472">Membrane</keyword>
<evidence type="ECO:0000313" key="3">
    <source>
        <dbReference type="Proteomes" id="UP000653797"/>
    </source>
</evidence>
<keyword evidence="1" id="KW-1133">Transmembrane helix</keyword>
<evidence type="ECO:0000256" key="1">
    <source>
        <dbReference type="SAM" id="Phobius"/>
    </source>
</evidence>
<reference evidence="2" key="1">
    <citation type="submission" date="2020-09" db="EMBL/GenBank/DDBJ databases">
        <authorList>
            <person name="Kim M.K."/>
        </authorList>
    </citation>
    <scope>NUCLEOTIDE SEQUENCE</scope>
    <source>
        <strain evidence="2">BT704</strain>
    </source>
</reference>
<proteinExistence type="predicted"/>
<dbReference type="AlphaFoldDB" id="A0A927GBQ6"/>
<feature type="transmembrane region" description="Helical" evidence="1">
    <location>
        <begin position="88"/>
        <end position="110"/>
    </location>
</feature>
<evidence type="ECO:0000313" key="2">
    <source>
        <dbReference type="EMBL" id="MBD2751854.1"/>
    </source>
</evidence>
<comment type="caution">
    <text evidence="2">The sequence shown here is derived from an EMBL/GenBank/DDBJ whole genome shotgun (WGS) entry which is preliminary data.</text>
</comment>
<organism evidence="2 3">
    <name type="scientific">Spirosoma validum</name>
    <dbReference type="NCBI Taxonomy" id="2771355"/>
    <lineage>
        <taxon>Bacteria</taxon>
        <taxon>Pseudomonadati</taxon>
        <taxon>Bacteroidota</taxon>
        <taxon>Cytophagia</taxon>
        <taxon>Cytophagales</taxon>
        <taxon>Cytophagaceae</taxon>
        <taxon>Spirosoma</taxon>
    </lineage>
</organism>
<dbReference type="EMBL" id="JACXAA010000001">
    <property type="protein sequence ID" value="MBD2751854.1"/>
    <property type="molecule type" value="Genomic_DNA"/>
</dbReference>
<sequence length="220" mass="25801">MPVPDKLKQTWFIEQFLLGNLPTSIHKQIEERLSTEPEFKQRVMAQWLVLNYFTDQQQIRDFYQEIDPVIINAGKRKPRYDSHKGIRYLPQLIGIAAVLLLSLGLGFLVYRYNQPLHRQVSTVPVLTDDPEDYGFSSDEHSVVVIRYDRLPDVWDFGNKYIWKADTLAIYSPSLAQSLTKNWQIIPTSQRNVYVLMTEKQTYQLLKGQQTLTPLQQNENR</sequence>
<dbReference type="RefSeq" id="WP_191037480.1">
    <property type="nucleotide sequence ID" value="NZ_JACXAA010000001.1"/>
</dbReference>
<protein>
    <submittedName>
        <fullName evidence="2">Uncharacterized protein</fullName>
    </submittedName>
</protein>
<dbReference type="Proteomes" id="UP000653797">
    <property type="component" value="Unassembled WGS sequence"/>
</dbReference>
<gene>
    <name evidence="2" type="ORF">IC230_03050</name>
</gene>